<reference evidence="10" key="1">
    <citation type="submission" date="2023-03" db="EMBL/GenBank/DDBJ databases">
        <title>Massive genome expansion in bonnet fungi (Mycena s.s.) driven by repeated elements and novel gene families across ecological guilds.</title>
        <authorList>
            <consortium name="Lawrence Berkeley National Laboratory"/>
            <person name="Harder C.B."/>
            <person name="Miyauchi S."/>
            <person name="Viragh M."/>
            <person name="Kuo A."/>
            <person name="Thoen E."/>
            <person name="Andreopoulos B."/>
            <person name="Lu D."/>
            <person name="Skrede I."/>
            <person name="Drula E."/>
            <person name="Henrissat B."/>
            <person name="Morin E."/>
            <person name="Kohler A."/>
            <person name="Barry K."/>
            <person name="LaButti K."/>
            <person name="Morin E."/>
            <person name="Salamov A."/>
            <person name="Lipzen A."/>
            <person name="Mereny Z."/>
            <person name="Hegedus B."/>
            <person name="Baldrian P."/>
            <person name="Stursova M."/>
            <person name="Weitz H."/>
            <person name="Taylor A."/>
            <person name="Grigoriev I.V."/>
            <person name="Nagy L.G."/>
            <person name="Martin F."/>
            <person name="Kauserud H."/>
        </authorList>
    </citation>
    <scope>NUCLEOTIDE SEQUENCE</scope>
    <source>
        <strain evidence="10">CBHHK002</strain>
    </source>
</reference>
<organism evidence="10 11">
    <name type="scientific">Mycena albidolilacea</name>
    <dbReference type="NCBI Taxonomy" id="1033008"/>
    <lineage>
        <taxon>Eukaryota</taxon>
        <taxon>Fungi</taxon>
        <taxon>Dikarya</taxon>
        <taxon>Basidiomycota</taxon>
        <taxon>Agaricomycotina</taxon>
        <taxon>Agaricomycetes</taxon>
        <taxon>Agaricomycetidae</taxon>
        <taxon>Agaricales</taxon>
        <taxon>Marasmiineae</taxon>
        <taxon>Mycenaceae</taxon>
        <taxon>Mycena</taxon>
    </lineage>
</organism>
<evidence type="ECO:0000256" key="6">
    <source>
        <dbReference type="ARBA" id="ARBA00023004"/>
    </source>
</evidence>
<dbReference type="InterPro" id="IPR002403">
    <property type="entry name" value="Cyt_P450_E_grp-IV"/>
</dbReference>
<comment type="similarity">
    <text evidence="2">Belongs to the cytochrome P450 family.</text>
</comment>
<dbReference type="PANTHER" id="PTHR24291:SF50">
    <property type="entry name" value="BIFUNCTIONAL ALBAFLAVENONE MONOOXYGENASE_TERPENE SYNTHASE"/>
    <property type="match status" value="1"/>
</dbReference>
<evidence type="ECO:0000256" key="7">
    <source>
        <dbReference type="ARBA" id="ARBA00023033"/>
    </source>
</evidence>
<evidence type="ECO:0000313" key="11">
    <source>
        <dbReference type="Proteomes" id="UP001218218"/>
    </source>
</evidence>
<dbReference type="Pfam" id="PF00067">
    <property type="entry name" value="p450"/>
    <property type="match status" value="1"/>
</dbReference>
<evidence type="ECO:0000256" key="5">
    <source>
        <dbReference type="ARBA" id="ARBA00023002"/>
    </source>
</evidence>
<keyword evidence="5" id="KW-0560">Oxidoreductase</keyword>
<gene>
    <name evidence="10" type="ORF">DFH08DRAFT_976019</name>
</gene>
<comment type="cofactor">
    <cofactor evidence="1 8">
        <name>heme</name>
        <dbReference type="ChEBI" id="CHEBI:30413"/>
    </cofactor>
</comment>
<dbReference type="GO" id="GO:0005506">
    <property type="term" value="F:iron ion binding"/>
    <property type="evidence" value="ECO:0007669"/>
    <property type="project" value="InterPro"/>
</dbReference>
<dbReference type="AlphaFoldDB" id="A0AAD6Z445"/>
<sequence>MPAIIFHLHGKSAETDGISVDVQTDHSLDELRKTVAAKFSVALPTTVSFHKSGAPETTASDLEVLAAVESILKERTIAILVGGKKVSGLFISINEIHLISRTGPTHPRSHWRHPFIGGYSEIYPDFIGNYQRLLHNYGHIVHVSYLGKSIYLTDDPDCAGIVLSEGEFYSKEIGDNHPLFPLKMSIPNGLFTADSSNLLWSTSHKFMMTAMGAKAMRNYVRTMDSTAKRLVHCFDEGKASTLSLGLRAAGQTIGELAVDVDLKMLDNADSEVVNIFQLISTNLRLAQTLFRKGRVYRALPNPEKREQRFATAEARAVVDKEAERILRDGHSSDMPIDKAAVSTTSLLDYMLHATDEEGRKMDVELVHQNVLTFLGARQVTTSSGLAWLWFCLTTFPVQAHKLYASLIAAGLRKDKEISAEELGKLEYLDWFIKETQRLYNSAFQPTRQAQKGGLLVPKGSQVTVAFHSLMINPECWKDPLTFDPERWGTEAVRRRHKYAYLLFAAGGRSCIGFNFALQEIKLVISRVVLNFQIENTTEGPVIYDPDFLLYRPLNLRIRLHKQLDPEEVIAEGTAPKVEEKVQAPQPAVGAKPLPRL</sequence>
<protein>
    <submittedName>
        <fullName evidence="10">Cytochrome P450</fullName>
    </submittedName>
</protein>
<dbReference type="PRINTS" id="PR00465">
    <property type="entry name" value="EP450IV"/>
</dbReference>
<dbReference type="Proteomes" id="UP001218218">
    <property type="component" value="Unassembled WGS sequence"/>
</dbReference>
<evidence type="ECO:0000256" key="9">
    <source>
        <dbReference type="SAM" id="MobiDB-lite"/>
    </source>
</evidence>
<evidence type="ECO:0000256" key="8">
    <source>
        <dbReference type="PIRSR" id="PIRSR602403-1"/>
    </source>
</evidence>
<proteinExistence type="inferred from homology"/>
<comment type="caution">
    <text evidence="10">The sequence shown here is derived from an EMBL/GenBank/DDBJ whole genome shotgun (WGS) entry which is preliminary data.</text>
</comment>
<dbReference type="InterPro" id="IPR050196">
    <property type="entry name" value="Cytochrome_P450_Monoox"/>
</dbReference>
<dbReference type="InterPro" id="IPR036396">
    <property type="entry name" value="Cyt_P450_sf"/>
</dbReference>
<dbReference type="GO" id="GO:0020037">
    <property type="term" value="F:heme binding"/>
    <property type="evidence" value="ECO:0007669"/>
    <property type="project" value="InterPro"/>
</dbReference>
<dbReference type="PANTHER" id="PTHR24291">
    <property type="entry name" value="CYTOCHROME P450 FAMILY 4"/>
    <property type="match status" value="1"/>
</dbReference>
<dbReference type="EMBL" id="JARIHO010000093">
    <property type="protein sequence ID" value="KAJ7306288.1"/>
    <property type="molecule type" value="Genomic_DNA"/>
</dbReference>
<keyword evidence="7" id="KW-0503">Monooxygenase</keyword>
<dbReference type="GO" id="GO:0016705">
    <property type="term" value="F:oxidoreductase activity, acting on paired donors, with incorporation or reduction of molecular oxygen"/>
    <property type="evidence" value="ECO:0007669"/>
    <property type="project" value="InterPro"/>
</dbReference>
<evidence type="ECO:0000256" key="1">
    <source>
        <dbReference type="ARBA" id="ARBA00001971"/>
    </source>
</evidence>
<evidence type="ECO:0000256" key="4">
    <source>
        <dbReference type="ARBA" id="ARBA00022723"/>
    </source>
</evidence>
<keyword evidence="4 8" id="KW-0479">Metal-binding</keyword>
<evidence type="ECO:0000256" key="3">
    <source>
        <dbReference type="ARBA" id="ARBA00022617"/>
    </source>
</evidence>
<dbReference type="GO" id="GO:0004497">
    <property type="term" value="F:monooxygenase activity"/>
    <property type="evidence" value="ECO:0007669"/>
    <property type="project" value="UniProtKB-KW"/>
</dbReference>
<keyword evidence="11" id="KW-1185">Reference proteome</keyword>
<dbReference type="SUPFAM" id="SSF48264">
    <property type="entry name" value="Cytochrome P450"/>
    <property type="match status" value="1"/>
</dbReference>
<dbReference type="PRINTS" id="PR00385">
    <property type="entry name" value="P450"/>
</dbReference>
<feature type="region of interest" description="Disordered" evidence="9">
    <location>
        <begin position="574"/>
        <end position="596"/>
    </location>
</feature>
<keyword evidence="6 8" id="KW-0408">Iron</keyword>
<evidence type="ECO:0000256" key="2">
    <source>
        <dbReference type="ARBA" id="ARBA00010617"/>
    </source>
</evidence>
<dbReference type="CDD" id="cd00302">
    <property type="entry name" value="cytochrome_P450"/>
    <property type="match status" value="1"/>
</dbReference>
<dbReference type="Gene3D" id="1.10.630.10">
    <property type="entry name" value="Cytochrome P450"/>
    <property type="match status" value="1"/>
</dbReference>
<accession>A0AAD6Z445</accession>
<feature type="binding site" description="axial binding residue" evidence="8">
    <location>
        <position position="510"/>
    </location>
    <ligand>
        <name>heme</name>
        <dbReference type="ChEBI" id="CHEBI:30413"/>
    </ligand>
    <ligandPart>
        <name>Fe</name>
        <dbReference type="ChEBI" id="CHEBI:18248"/>
    </ligandPart>
</feature>
<evidence type="ECO:0000313" key="10">
    <source>
        <dbReference type="EMBL" id="KAJ7306288.1"/>
    </source>
</evidence>
<name>A0AAD6Z445_9AGAR</name>
<dbReference type="InterPro" id="IPR001128">
    <property type="entry name" value="Cyt_P450"/>
</dbReference>
<keyword evidence="3 8" id="KW-0349">Heme</keyword>